<protein>
    <recommendedName>
        <fullName evidence="7">Non-homologous end-joining factor 1</fullName>
    </recommendedName>
</protein>
<feature type="compositionally biased region" description="Polar residues" evidence="8">
    <location>
        <begin position="23"/>
        <end position="38"/>
    </location>
</feature>
<keyword evidence="2" id="KW-0227">DNA damage</keyword>
<dbReference type="GO" id="GO:0032807">
    <property type="term" value="C:DNA ligase IV complex"/>
    <property type="evidence" value="ECO:0007669"/>
    <property type="project" value="TreeGrafter"/>
</dbReference>
<accession>A0A9P6REC7</accession>
<dbReference type="InterPro" id="IPR015381">
    <property type="entry name" value="XLF-like_N"/>
</dbReference>
<feature type="region of interest" description="Disordered" evidence="8">
    <location>
        <begin position="325"/>
        <end position="431"/>
    </location>
</feature>
<feature type="compositionally biased region" description="Low complexity" evidence="8">
    <location>
        <begin position="351"/>
        <end position="364"/>
    </location>
</feature>
<feature type="compositionally biased region" description="Acidic residues" evidence="8">
    <location>
        <begin position="190"/>
        <end position="209"/>
    </location>
</feature>
<evidence type="ECO:0000256" key="6">
    <source>
        <dbReference type="ARBA" id="ARBA00025747"/>
    </source>
</evidence>
<feature type="compositionally biased region" description="Basic and acidic residues" evidence="8">
    <location>
        <begin position="178"/>
        <end position="189"/>
    </location>
</feature>
<evidence type="ECO:0000256" key="8">
    <source>
        <dbReference type="SAM" id="MobiDB-lite"/>
    </source>
</evidence>
<organism evidence="10 11">
    <name type="scientific">Dissophora globulifera</name>
    <dbReference type="NCBI Taxonomy" id="979702"/>
    <lineage>
        <taxon>Eukaryota</taxon>
        <taxon>Fungi</taxon>
        <taxon>Fungi incertae sedis</taxon>
        <taxon>Mucoromycota</taxon>
        <taxon>Mortierellomycotina</taxon>
        <taxon>Mortierellomycetes</taxon>
        <taxon>Mortierellales</taxon>
        <taxon>Mortierellaceae</taxon>
        <taxon>Dissophora</taxon>
    </lineage>
</organism>
<keyword evidence="5" id="KW-0539">Nucleus</keyword>
<keyword evidence="11" id="KW-1185">Reference proteome</keyword>
<dbReference type="InterPro" id="IPR052287">
    <property type="entry name" value="NHEJ_factor"/>
</dbReference>
<feature type="region of interest" description="Disordered" evidence="8">
    <location>
        <begin position="146"/>
        <end position="215"/>
    </location>
</feature>
<evidence type="ECO:0000313" key="11">
    <source>
        <dbReference type="Proteomes" id="UP000738325"/>
    </source>
</evidence>
<comment type="subcellular location">
    <subcellularLocation>
        <location evidence="1">Nucleus</location>
    </subcellularLocation>
</comment>
<feature type="compositionally biased region" description="Polar residues" evidence="8">
    <location>
        <begin position="330"/>
        <end position="350"/>
    </location>
</feature>
<evidence type="ECO:0000256" key="7">
    <source>
        <dbReference type="ARBA" id="ARBA00044529"/>
    </source>
</evidence>
<name>A0A9P6REC7_9FUNG</name>
<keyword evidence="4" id="KW-0234">DNA repair</keyword>
<comment type="caution">
    <text evidence="10">The sequence shown here is derived from an EMBL/GenBank/DDBJ whole genome shotgun (WGS) entry which is preliminary data.</text>
</comment>
<dbReference type="PANTHER" id="PTHR32235:SF1">
    <property type="entry name" value="NON-HOMOLOGOUS END-JOINING FACTOR 1"/>
    <property type="match status" value="1"/>
</dbReference>
<evidence type="ECO:0000256" key="1">
    <source>
        <dbReference type="ARBA" id="ARBA00004123"/>
    </source>
</evidence>
<dbReference type="Gene3D" id="2.170.210.10">
    <property type="entry name" value="DNA double-strand break repair and VJ recombination XRCC4, N-terminal"/>
    <property type="match status" value="1"/>
</dbReference>
<feature type="compositionally biased region" description="Basic and acidic residues" evidence="8">
    <location>
        <begin position="399"/>
        <end position="423"/>
    </location>
</feature>
<dbReference type="Pfam" id="PF09302">
    <property type="entry name" value="XLF"/>
    <property type="match status" value="1"/>
</dbReference>
<reference evidence="10" key="1">
    <citation type="journal article" date="2020" name="Fungal Divers.">
        <title>Resolving the Mortierellaceae phylogeny through synthesis of multi-gene phylogenetics and phylogenomics.</title>
        <authorList>
            <person name="Vandepol N."/>
            <person name="Liber J."/>
            <person name="Desiro A."/>
            <person name="Na H."/>
            <person name="Kennedy M."/>
            <person name="Barry K."/>
            <person name="Grigoriev I.V."/>
            <person name="Miller A.N."/>
            <person name="O'Donnell K."/>
            <person name="Stajich J.E."/>
            <person name="Bonito G."/>
        </authorList>
    </citation>
    <scope>NUCLEOTIDE SEQUENCE</scope>
    <source>
        <strain evidence="10">REB-010B</strain>
    </source>
</reference>
<feature type="domain" description="XLF-like N-terminal" evidence="9">
    <location>
        <begin position="58"/>
        <end position="127"/>
    </location>
</feature>
<keyword evidence="3" id="KW-0238">DNA-binding</keyword>
<dbReference type="EMBL" id="JAAAIP010000367">
    <property type="protein sequence ID" value="KAG0318523.1"/>
    <property type="molecule type" value="Genomic_DNA"/>
</dbReference>
<feature type="region of interest" description="Disordered" evidence="8">
    <location>
        <begin position="18"/>
        <end position="38"/>
    </location>
</feature>
<evidence type="ECO:0000313" key="10">
    <source>
        <dbReference type="EMBL" id="KAG0318523.1"/>
    </source>
</evidence>
<evidence type="ECO:0000256" key="4">
    <source>
        <dbReference type="ARBA" id="ARBA00023204"/>
    </source>
</evidence>
<evidence type="ECO:0000256" key="5">
    <source>
        <dbReference type="ARBA" id="ARBA00023242"/>
    </source>
</evidence>
<gene>
    <name evidence="10" type="ORF">BGZ99_005620</name>
</gene>
<dbReference type="PANTHER" id="PTHR32235">
    <property type="entry name" value="NON-HOMOLOGOUS END-JOINING FACTOR 1"/>
    <property type="match status" value="1"/>
</dbReference>
<evidence type="ECO:0000256" key="2">
    <source>
        <dbReference type="ARBA" id="ARBA00022763"/>
    </source>
</evidence>
<dbReference type="AlphaFoldDB" id="A0A9P6REC7"/>
<dbReference type="Proteomes" id="UP000738325">
    <property type="component" value="Unassembled WGS sequence"/>
</dbReference>
<dbReference type="InterPro" id="IPR038051">
    <property type="entry name" value="XRCC4-like_N_sf"/>
</dbReference>
<dbReference type="GO" id="GO:0045027">
    <property type="term" value="F:DNA end binding"/>
    <property type="evidence" value="ECO:0007669"/>
    <property type="project" value="TreeGrafter"/>
</dbReference>
<dbReference type="GO" id="GO:0006303">
    <property type="term" value="P:double-strand break repair via nonhomologous end joining"/>
    <property type="evidence" value="ECO:0007669"/>
    <property type="project" value="TreeGrafter"/>
</dbReference>
<dbReference type="OrthoDB" id="2155935at2759"/>
<comment type="similarity">
    <text evidence="6">Belongs to the XRCC4-XLF family. XLF subfamily.</text>
</comment>
<evidence type="ECO:0000259" key="9">
    <source>
        <dbReference type="Pfam" id="PF09302"/>
    </source>
</evidence>
<proteinExistence type="inferred from homology"/>
<evidence type="ECO:0000256" key="3">
    <source>
        <dbReference type="ARBA" id="ARBA00023125"/>
    </source>
</evidence>
<sequence>MQPLSRKDNDLLRNQEWRPLFDPTSSPSNKQTLTSAHPNNLLSFPSEDQLPAVYAQDMFLVKSYFSESDKYYLLLVTNLKQCWWEKLEIEDIRERSKRIRSFAYEEDSQLEALLLSLSSIFSSTDHHTDPSAAPAFDQRRIEKHNGKLLSPTSDSDDPATDKALLSNRHTSASKRKNTHGENSRLRNFLEDSDNEDEQDPAAAADEMDDESRRSKMKVDGMSVMYEHLLLPLISLTNAYRKQIKGWEGTIKAKEHEVIEALEMLEQSGVGYHNRRKATERYDKAQAEARLQKDIEQSLRPQVSEPKELFSDTKVLALCSIVSRNADDQGMSPNFTPPSSLNSEVRSSQDPSSSQTVRDQSSSLSVRRGGADGTSASFPTDSAAGAEVTEHGPSGNKAAKQAEELGRRRVLQEQLDKEKADKERARKKKKLF</sequence>